<comment type="caution">
    <text evidence="2">The sequence shown here is derived from an EMBL/GenBank/DDBJ whole genome shotgun (WGS) entry which is preliminary data.</text>
</comment>
<keyword evidence="1" id="KW-0732">Signal</keyword>
<accession>A0A7X1EA11</accession>
<reference evidence="2 3" key="1">
    <citation type="submission" date="2020-07" db="EMBL/GenBank/DDBJ databases">
        <authorList>
            <person name="Feng X."/>
        </authorList>
    </citation>
    <scope>NUCLEOTIDE SEQUENCE [LARGE SCALE GENOMIC DNA]</scope>
    <source>
        <strain evidence="2 3">JCM23202</strain>
    </source>
</reference>
<dbReference type="Proteomes" id="UP000526501">
    <property type="component" value="Unassembled WGS sequence"/>
</dbReference>
<proteinExistence type="predicted"/>
<dbReference type="EMBL" id="JACHVC010000013">
    <property type="protein sequence ID" value="MBC2607773.1"/>
    <property type="molecule type" value="Genomic_DNA"/>
</dbReference>
<keyword evidence="3" id="KW-1185">Reference proteome</keyword>
<dbReference type="RefSeq" id="WP_185661639.1">
    <property type="nucleotide sequence ID" value="NZ_CAWPOO010000013.1"/>
</dbReference>
<sequence>MKVALPLLLLSALFLSACGAGPEPDRLEGEEQATKVVYAFLTALQSGDEEKALALIHNKPDYIIKDFERCREYFFDRQPTGRKMLEVGRETYGAEWQIYLDLQLNYGPQMKQLHFILGPGNPPTVRGVTPIVPDDQTEPGPFSSN</sequence>
<dbReference type="PROSITE" id="PS51257">
    <property type="entry name" value="PROKAR_LIPOPROTEIN"/>
    <property type="match status" value="1"/>
</dbReference>
<organism evidence="2 3">
    <name type="scientific">Pelagicoccus albus</name>
    <dbReference type="NCBI Taxonomy" id="415222"/>
    <lineage>
        <taxon>Bacteria</taxon>
        <taxon>Pseudomonadati</taxon>
        <taxon>Verrucomicrobiota</taxon>
        <taxon>Opitutia</taxon>
        <taxon>Puniceicoccales</taxon>
        <taxon>Pelagicoccaceae</taxon>
        <taxon>Pelagicoccus</taxon>
    </lineage>
</organism>
<evidence type="ECO:0000313" key="2">
    <source>
        <dbReference type="EMBL" id="MBC2607773.1"/>
    </source>
</evidence>
<feature type="signal peptide" evidence="1">
    <location>
        <begin position="1"/>
        <end position="19"/>
    </location>
</feature>
<name>A0A7X1EA11_9BACT</name>
<gene>
    <name evidence="2" type="ORF">H5P27_17095</name>
</gene>
<evidence type="ECO:0000256" key="1">
    <source>
        <dbReference type="SAM" id="SignalP"/>
    </source>
</evidence>
<feature type="chain" id="PRO_5030509409" description="Lipoprotein" evidence="1">
    <location>
        <begin position="20"/>
        <end position="145"/>
    </location>
</feature>
<dbReference type="AlphaFoldDB" id="A0A7X1EA11"/>
<protein>
    <recommendedName>
        <fullName evidence="4">Lipoprotein</fullName>
    </recommendedName>
</protein>
<evidence type="ECO:0000313" key="3">
    <source>
        <dbReference type="Proteomes" id="UP000526501"/>
    </source>
</evidence>
<evidence type="ECO:0008006" key="4">
    <source>
        <dbReference type="Google" id="ProtNLM"/>
    </source>
</evidence>